<feature type="domain" description="UspA" evidence="2">
    <location>
        <begin position="1"/>
        <end position="157"/>
    </location>
</feature>
<keyword evidence="4" id="KW-1185">Reference proteome</keyword>
<evidence type="ECO:0000313" key="4">
    <source>
        <dbReference type="Proteomes" id="UP001201985"/>
    </source>
</evidence>
<dbReference type="InterPro" id="IPR006015">
    <property type="entry name" value="Universal_stress_UspA"/>
</dbReference>
<evidence type="ECO:0000259" key="2">
    <source>
        <dbReference type="Pfam" id="PF00582"/>
    </source>
</evidence>
<feature type="domain" description="UspA" evidence="2">
    <location>
        <begin position="165"/>
        <end position="283"/>
    </location>
</feature>
<evidence type="ECO:0000313" key="3">
    <source>
        <dbReference type="EMBL" id="MCI0754724.1"/>
    </source>
</evidence>
<dbReference type="EMBL" id="JALBUU010000004">
    <property type="protein sequence ID" value="MCI0754724.1"/>
    <property type="molecule type" value="Genomic_DNA"/>
</dbReference>
<gene>
    <name evidence="3" type="ORF">MON41_13245</name>
</gene>
<dbReference type="InterPro" id="IPR006016">
    <property type="entry name" value="UspA"/>
</dbReference>
<protein>
    <submittedName>
        <fullName evidence="3">Universal stress protein</fullName>
    </submittedName>
</protein>
<dbReference type="Proteomes" id="UP001201985">
    <property type="component" value="Unassembled WGS sequence"/>
</dbReference>
<comment type="caution">
    <text evidence="3">The sequence shown here is derived from an EMBL/GenBank/DDBJ whole genome shotgun (WGS) entry which is preliminary data.</text>
</comment>
<proteinExistence type="inferred from homology"/>
<name>A0ABS9W611_9PROT</name>
<dbReference type="Gene3D" id="3.40.50.12370">
    <property type="match status" value="1"/>
</dbReference>
<dbReference type="Pfam" id="PF00582">
    <property type="entry name" value="Usp"/>
    <property type="match status" value="2"/>
</dbReference>
<dbReference type="SUPFAM" id="SSF52402">
    <property type="entry name" value="Adenine nucleotide alpha hydrolases-like"/>
    <property type="match status" value="2"/>
</dbReference>
<evidence type="ECO:0000256" key="1">
    <source>
        <dbReference type="ARBA" id="ARBA00008791"/>
    </source>
</evidence>
<dbReference type="PRINTS" id="PR01438">
    <property type="entry name" value="UNVRSLSTRESS"/>
</dbReference>
<organism evidence="3 4">
    <name type="scientific">Teichococcus vastitatis</name>
    <dbReference type="NCBI Taxonomy" id="2307076"/>
    <lineage>
        <taxon>Bacteria</taxon>
        <taxon>Pseudomonadati</taxon>
        <taxon>Pseudomonadota</taxon>
        <taxon>Alphaproteobacteria</taxon>
        <taxon>Acetobacterales</taxon>
        <taxon>Roseomonadaceae</taxon>
        <taxon>Roseomonas</taxon>
    </lineage>
</organism>
<dbReference type="PANTHER" id="PTHR46268">
    <property type="entry name" value="STRESS RESPONSE PROTEIN NHAX"/>
    <property type="match status" value="1"/>
</dbReference>
<dbReference type="CDD" id="cd00293">
    <property type="entry name" value="USP-like"/>
    <property type="match status" value="2"/>
</dbReference>
<accession>A0ABS9W611</accession>
<sequence length="283" mass="30433">MKTILACTDGSIYAPSIYEHAAWVATRLNTAVEVLHMLDRSPAAARRSDLSGAIGFDASQELLQNMVELDEAQGRLAQQRSRAILDDAARVLRDAGVTDVILTQRHGSLVETLPEFAASAEWVVVGKRGEAADFAKGHLGSNLERVLRTSLCPVLVTSRVFKPIRRAVIAHDGRAASRKAVDYLARHPLLHGIAIDLLNVGAAGAINEEMAETRSKLEQAGLNVRLQILPGRPEDVIAEVVAAAGADLLVMGAYGHGALRNMILGSVTSTLLRECRVPVLVFR</sequence>
<dbReference type="RefSeq" id="WP_120006407.1">
    <property type="nucleotide sequence ID" value="NZ_JALBUU010000004.1"/>
</dbReference>
<dbReference type="PANTHER" id="PTHR46268:SF6">
    <property type="entry name" value="UNIVERSAL STRESS PROTEIN UP12"/>
    <property type="match status" value="1"/>
</dbReference>
<reference evidence="3 4" key="1">
    <citation type="submission" date="2022-03" db="EMBL/GenBank/DDBJ databases">
        <title>Complete genome analysis of Roseomonas KG 17.1 : a prolific producer of plant growth promoters.</title>
        <authorList>
            <person name="Saadouli I."/>
            <person name="Najjari A."/>
            <person name="Mosbah A."/>
            <person name="Ouzari H.I."/>
        </authorList>
    </citation>
    <scope>NUCLEOTIDE SEQUENCE [LARGE SCALE GENOMIC DNA]</scope>
    <source>
        <strain evidence="3 4">KG17-1</strain>
    </source>
</reference>
<comment type="similarity">
    <text evidence="1">Belongs to the universal stress protein A family.</text>
</comment>